<dbReference type="InterPro" id="IPR049315">
    <property type="entry name" value="GDC-P_N"/>
</dbReference>
<feature type="domain" description="Glycine cleavage system P-protein N-terminal" evidence="9">
    <location>
        <begin position="593"/>
        <end position="873"/>
    </location>
</feature>
<dbReference type="SUPFAM" id="SSF53383">
    <property type="entry name" value="PLP-dependent transferases"/>
    <property type="match status" value="2"/>
</dbReference>
<dbReference type="Gene3D" id="3.90.1150.10">
    <property type="entry name" value="Aspartate Aminotransferase, domain 1"/>
    <property type="match status" value="1"/>
</dbReference>
<dbReference type="GO" id="GO:0004375">
    <property type="term" value="F:glycine dehydrogenase (decarboxylating) activity"/>
    <property type="evidence" value="ECO:0007669"/>
    <property type="project" value="UniProtKB-EC"/>
</dbReference>
<accession>A0AA39GUN0</accession>
<evidence type="ECO:0000256" key="8">
    <source>
        <dbReference type="SAM" id="MobiDB-lite"/>
    </source>
</evidence>
<evidence type="ECO:0000259" key="9">
    <source>
        <dbReference type="Pfam" id="PF02347"/>
    </source>
</evidence>
<comment type="cofactor">
    <cofactor evidence="1">
        <name>pyridoxal 5'-phosphate</name>
        <dbReference type="ChEBI" id="CHEBI:597326"/>
    </cofactor>
</comment>
<feature type="compositionally biased region" description="Low complexity" evidence="8">
    <location>
        <begin position="43"/>
        <end position="63"/>
    </location>
</feature>
<dbReference type="Proteomes" id="UP001175261">
    <property type="component" value="Unassembled WGS sequence"/>
</dbReference>
<reference evidence="11" key="1">
    <citation type="submission" date="2022-10" db="EMBL/GenBank/DDBJ databases">
        <title>Determination and structural analysis of whole genome sequence of Sarocladium strictum F4-1.</title>
        <authorList>
            <person name="Hu L."/>
            <person name="Jiang Y."/>
        </authorList>
    </citation>
    <scope>NUCLEOTIDE SEQUENCE</scope>
    <source>
        <strain evidence="11">F4-1</strain>
    </source>
</reference>
<dbReference type="PANTHER" id="PTHR11773:SF1">
    <property type="entry name" value="GLYCINE DEHYDROGENASE (DECARBOXYLATING), MITOCHONDRIAL"/>
    <property type="match status" value="1"/>
</dbReference>
<name>A0AA39GUN0_SARSR</name>
<keyword evidence="5" id="KW-0560">Oxidoreductase</keyword>
<comment type="caution">
    <text evidence="11">The sequence shown here is derived from an EMBL/GenBank/DDBJ whole genome shotgun (WGS) entry which is preliminary data.</text>
</comment>
<dbReference type="Pfam" id="PF02347">
    <property type="entry name" value="GDC-P"/>
    <property type="match status" value="2"/>
</dbReference>
<dbReference type="Pfam" id="PF21478">
    <property type="entry name" value="GcvP2_C"/>
    <property type="match status" value="1"/>
</dbReference>
<proteinExistence type="inferred from homology"/>
<dbReference type="GO" id="GO:0019464">
    <property type="term" value="P:glycine decarboxylation via glycine cleavage system"/>
    <property type="evidence" value="ECO:0007669"/>
    <property type="project" value="TreeGrafter"/>
</dbReference>
<keyword evidence="12" id="KW-1185">Reference proteome</keyword>
<feature type="region of interest" description="Disordered" evidence="8">
    <location>
        <begin position="1"/>
        <end position="20"/>
    </location>
</feature>
<comment type="similarity">
    <text evidence="2">Belongs to the GcvP family.</text>
</comment>
<dbReference type="GO" id="GO:0005960">
    <property type="term" value="C:glycine cleavage complex"/>
    <property type="evidence" value="ECO:0007669"/>
    <property type="project" value="TreeGrafter"/>
</dbReference>
<organism evidence="11 12">
    <name type="scientific">Sarocladium strictum</name>
    <name type="common">Black bundle disease fungus</name>
    <name type="synonym">Acremonium strictum</name>
    <dbReference type="NCBI Taxonomy" id="5046"/>
    <lineage>
        <taxon>Eukaryota</taxon>
        <taxon>Fungi</taxon>
        <taxon>Dikarya</taxon>
        <taxon>Ascomycota</taxon>
        <taxon>Pezizomycotina</taxon>
        <taxon>Sordariomycetes</taxon>
        <taxon>Hypocreomycetidae</taxon>
        <taxon>Hypocreales</taxon>
        <taxon>Sarocladiaceae</taxon>
        <taxon>Sarocladium</taxon>
    </lineage>
</organism>
<feature type="domain" description="Glycine cleavage system P-protein N-terminal" evidence="9">
    <location>
        <begin position="101"/>
        <end position="522"/>
    </location>
</feature>
<comment type="catalytic activity">
    <reaction evidence="6">
        <text>N(6)-[(R)-lipoyl]-L-lysyl-[glycine-cleavage complex H protein] + glycine + H(+) = N(6)-[(R)-S(8)-aminomethyldihydrolipoyl]-L-lysyl-[glycine-cleavage complex H protein] + CO2</text>
        <dbReference type="Rhea" id="RHEA:24304"/>
        <dbReference type="Rhea" id="RHEA-COMP:10494"/>
        <dbReference type="Rhea" id="RHEA-COMP:10495"/>
        <dbReference type="ChEBI" id="CHEBI:15378"/>
        <dbReference type="ChEBI" id="CHEBI:16526"/>
        <dbReference type="ChEBI" id="CHEBI:57305"/>
        <dbReference type="ChEBI" id="CHEBI:83099"/>
        <dbReference type="ChEBI" id="CHEBI:83143"/>
        <dbReference type="EC" id="1.4.4.2"/>
    </reaction>
</comment>
<sequence>MATRSVLSRAGSTGSRCLASAPRYTLQARLQPALLTRLKSTTSKRPAPKASKASKVSEASQQKPSTKGHPVANAVNTGRQLTNANNIPGGVPSSWDDFPLRHIGPRGDDVPAMLKELGEGAESMEDFLNQVIPEQVRLPPWSAEAQPSALSESSFAKLFESISDLNAKDVTWMQGGGYYPVETPPVIRRNILESPAWYTSYTPYQAEISQGRLESLLNFQTMVSDLTGLPIANASLLDEGTAAAEAMTLSLNTLPSSRAKLEGKTYVVSHLVHSTTMEVLRGRAEGFGLDIKVLDLSSPEALAQIDELGTKLVGVLVQYPDTQGGVQDHKALADKVHEHGALLTAATDLSALTLLTPPGEWGADIAVGNSQRFGVPLGYGGPHAAFMSVKESSKRRLPGRLVGVSKDRLGRPGLRLALQTREQHIRREKATSNVCTAQALLANMAAMYAVYHGPTQLRNMAIKNVLYARAVAQLFTHYGHEVVSTDGSGSVLSDTVTVRVQEPEHAQAKLADSLIKHGIQPKHGNDNLWTFACTADMGPFVLQTIASSVACHSVYLKAKTSAAKYKSDDMLEAHKEGRALADKIWQDVFGTSAEAFLESVPEALRRSSSYLTHPVFNTYHSETEMLRYIHHLQSKDLSLTHAMIPLGSCTMKLNATSQMELISNPSHANVHPHATIDQTKGYRIMMKDLRNKLNFITGMDDSTLQPNSGAQGEFAGLRAIRQYHLANFSAQRDICLIPSSAHGTNPASAAMAGMRVVIVKCDSETGNLDLADLKAKCEKHKDELAAIMITYPSTFGVFEPDIIKICQAVHDHGGQVYMDGANMNAQIGLTSPGALGADVCHLNLHKTFCIPHGGGGPGVGPICVKKHLSPYLPHKEGQVPVASATHGSASILPISWAYISVMGLPGLRRATAMALLNANYLLARLKPHYPIVYTNDKGRCAHEFILDTRPFKASAGIEAADVAKRLQDYGFHPPTLSFPIANTLMIEPTESESKEELDRLADALISIREEIREIEEGRQPREGNVLKMAPHPQLDLIEGDGDGAWNRPYSRSKAAYPVPGLKERKFWPSVARIDDTYGDTNLYCTCPPIEDYVNEQ</sequence>
<dbReference type="FunFam" id="3.40.640.10:FF:000005">
    <property type="entry name" value="Glycine dehydrogenase (decarboxylating), mitochondrial"/>
    <property type="match status" value="1"/>
</dbReference>
<dbReference type="PANTHER" id="PTHR11773">
    <property type="entry name" value="GLYCINE DEHYDROGENASE, DECARBOXYLATING"/>
    <property type="match status" value="1"/>
</dbReference>
<evidence type="ECO:0000256" key="6">
    <source>
        <dbReference type="ARBA" id="ARBA00049026"/>
    </source>
</evidence>
<dbReference type="InterPro" id="IPR020581">
    <property type="entry name" value="GDC_P"/>
</dbReference>
<feature type="domain" description="Glycine dehydrogenase C-terminal" evidence="10">
    <location>
        <begin position="910"/>
        <end position="1031"/>
    </location>
</feature>
<evidence type="ECO:0000256" key="5">
    <source>
        <dbReference type="ARBA" id="ARBA00023002"/>
    </source>
</evidence>
<gene>
    <name evidence="11" type="ORF">NLU13_2368</name>
</gene>
<dbReference type="CDD" id="cd00613">
    <property type="entry name" value="GDC-P"/>
    <property type="match status" value="1"/>
</dbReference>
<evidence type="ECO:0000256" key="1">
    <source>
        <dbReference type="ARBA" id="ARBA00001933"/>
    </source>
</evidence>
<evidence type="ECO:0000313" key="12">
    <source>
        <dbReference type="Proteomes" id="UP001175261"/>
    </source>
</evidence>
<dbReference type="EC" id="1.4.4.2" evidence="3"/>
<dbReference type="Gene3D" id="3.40.640.10">
    <property type="entry name" value="Type I PLP-dependent aspartate aminotransferase-like (Major domain)"/>
    <property type="match status" value="2"/>
</dbReference>
<dbReference type="GO" id="GO:0030170">
    <property type="term" value="F:pyridoxal phosphate binding"/>
    <property type="evidence" value="ECO:0007669"/>
    <property type="project" value="TreeGrafter"/>
</dbReference>
<dbReference type="GO" id="GO:0005739">
    <property type="term" value="C:mitochondrion"/>
    <property type="evidence" value="ECO:0007669"/>
    <property type="project" value="TreeGrafter"/>
</dbReference>
<dbReference type="InterPro" id="IPR015421">
    <property type="entry name" value="PyrdxlP-dep_Trfase_major"/>
</dbReference>
<protein>
    <recommendedName>
        <fullName evidence="3">glycine dehydrogenase (aminomethyl-transferring)</fullName>
        <ecNumber evidence="3">1.4.4.2</ecNumber>
    </recommendedName>
    <alternativeName>
        <fullName evidence="7">Glycine cleavage system P protein</fullName>
    </alternativeName>
</protein>
<evidence type="ECO:0000256" key="2">
    <source>
        <dbReference type="ARBA" id="ARBA00010756"/>
    </source>
</evidence>
<keyword evidence="4" id="KW-0663">Pyridoxal phosphate</keyword>
<dbReference type="InterPro" id="IPR015424">
    <property type="entry name" value="PyrdxlP-dep_Trfase"/>
</dbReference>
<feature type="region of interest" description="Disordered" evidence="8">
    <location>
        <begin position="35"/>
        <end position="73"/>
    </location>
</feature>
<dbReference type="InterPro" id="IPR015422">
    <property type="entry name" value="PyrdxlP-dep_Trfase_small"/>
</dbReference>
<dbReference type="FunFam" id="3.90.1150.10:FF:000007">
    <property type="entry name" value="Glycine dehydrogenase (decarboxylating), mitochondrial"/>
    <property type="match status" value="1"/>
</dbReference>
<evidence type="ECO:0000313" key="11">
    <source>
        <dbReference type="EMBL" id="KAK0392874.1"/>
    </source>
</evidence>
<dbReference type="AlphaFoldDB" id="A0AA39GUN0"/>
<evidence type="ECO:0000256" key="3">
    <source>
        <dbReference type="ARBA" id="ARBA00012134"/>
    </source>
</evidence>
<dbReference type="EMBL" id="JAPDFR010000001">
    <property type="protein sequence ID" value="KAK0392874.1"/>
    <property type="molecule type" value="Genomic_DNA"/>
</dbReference>
<evidence type="ECO:0000256" key="4">
    <source>
        <dbReference type="ARBA" id="ARBA00022898"/>
    </source>
</evidence>
<dbReference type="GO" id="GO:0016594">
    <property type="term" value="F:glycine binding"/>
    <property type="evidence" value="ECO:0007669"/>
    <property type="project" value="TreeGrafter"/>
</dbReference>
<evidence type="ECO:0000259" key="10">
    <source>
        <dbReference type="Pfam" id="PF21478"/>
    </source>
</evidence>
<evidence type="ECO:0000256" key="7">
    <source>
        <dbReference type="ARBA" id="ARBA00082072"/>
    </source>
</evidence>
<dbReference type="FunFam" id="3.40.640.10:FF:000007">
    <property type="entry name" value="glycine dehydrogenase (Decarboxylating), mitochondrial"/>
    <property type="match status" value="1"/>
</dbReference>
<dbReference type="InterPro" id="IPR049316">
    <property type="entry name" value="GDC-P_C"/>
</dbReference>